<dbReference type="AlphaFoldDB" id="A0AA88Z755"/>
<proteinExistence type="predicted"/>
<gene>
    <name evidence="1" type="ORF">DM43_3104</name>
</gene>
<dbReference type="Proteomes" id="UP000029575">
    <property type="component" value="Unassembled WGS sequence"/>
</dbReference>
<sequence>MYEYVDHVLATYFGSSAETSEEEAISLLSGNIKNNEVFASGLRADVGRALQDSGYSWKDALEQYEVAFFDTEDDARSYAKRILWDSLFI</sequence>
<name>A0AA88Z755_BURCE</name>
<reference evidence="1 2" key="1">
    <citation type="submission" date="2014-06" db="EMBL/GenBank/DDBJ databases">
        <authorList>
            <person name="Bishop-Lilly K.A."/>
            <person name="Broomall S.M."/>
            <person name="Chain P.S."/>
            <person name="Chertkov O."/>
            <person name="Coyne S.R."/>
            <person name="Daligault H.E."/>
            <person name="Davenport K.W."/>
            <person name="Erkkila T."/>
            <person name="Frey K.G."/>
            <person name="Gibbons H.S."/>
            <person name="Gu W."/>
            <person name="Jaissle J."/>
            <person name="Johnson S.L."/>
            <person name="Koroleva G.I."/>
            <person name="Ladner J.T."/>
            <person name="Lo C.-C."/>
            <person name="Minogue T.D."/>
            <person name="Munk C."/>
            <person name="Palacios G.F."/>
            <person name="Redden C.L."/>
            <person name="Rosenzweig C.N."/>
            <person name="Scholz M.B."/>
            <person name="Teshima H."/>
            <person name="Xu Y."/>
        </authorList>
    </citation>
    <scope>NUCLEOTIDE SEQUENCE [LARGE SCALE GENOMIC DNA]</scope>
    <source>
        <strain evidence="1 2">DWS 37UF10B-2</strain>
    </source>
</reference>
<comment type="caution">
    <text evidence="1">The sequence shown here is derived from an EMBL/GenBank/DDBJ whole genome shotgun (WGS) entry which is preliminary data.</text>
</comment>
<accession>A0AA88Z755</accession>
<dbReference type="EMBL" id="JPGD01000005">
    <property type="protein sequence ID" value="KGC03825.1"/>
    <property type="molecule type" value="Genomic_DNA"/>
</dbReference>
<evidence type="ECO:0000313" key="2">
    <source>
        <dbReference type="Proteomes" id="UP000029575"/>
    </source>
</evidence>
<evidence type="ECO:0000313" key="1">
    <source>
        <dbReference type="EMBL" id="KGC03825.1"/>
    </source>
</evidence>
<organism evidence="1 2">
    <name type="scientific">Burkholderia cepacia</name>
    <name type="common">Pseudomonas cepacia</name>
    <dbReference type="NCBI Taxonomy" id="292"/>
    <lineage>
        <taxon>Bacteria</taxon>
        <taxon>Pseudomonadati</taxon>
        <taxon>Pseudomonadota</taxon>
        <taxon>Betaproteobacteria</taxon>
        <taxon>Burkholderiales</taxon>
        <taxon>Burkholderiaceae</taxon>
        <taxon>Burkholderia</taxon>
        <taxon>Burkholderia cepacia complex</taxon>
    </lineage>
</organism>
<protein>
    <submittedName>
        <fullName evidence="1">Uncharacterized protein</fullName>
    </submittedName>
</protein>